<name>A0ABM1F7N9_PRICU</name>
<evidence type="ECO:0000313" key="3">
    <source>
        <dbReference type="RefSeq" id="XP_014680468.1"/>
    </source>
</evidence>
<gene>
    <name evidence="2 3" type="primary">LOC106820456</name>
</gene>
<keyword evidence="1" id="KW-1185">Reference proteome</keyword>
<sequence>MMPAEDDRLVFLENPAWLARHLYYHIGLTAGLSLIEGGSAPTFLHHEIENLHTEQLREHQHQFEKGLSRAGIRQLIHARPSVMFLLLPSTSTGLTVQKILHLLPPTFSHEGSNDRRAKQAMYSKFVKYIRKVAAGRRPPINLAKVLMFATGAGEEPLLGF</sequence>
<accession>A0ABM1F7N9</accession>
<protein>
    <submittedName>
        <fullName evidence="2 3">Uncharacterized protein LOC106820456 isoform X1</fullName>
    </submittedName>
</protein>
<evidence type="ECO:0000313" key="1">
    <source>
        <dbReference type="Proteomes" id="UP000695022"/>
    </source>
</evidence>
<dbReference type="RefSeq" id="XP_014680468.1">
    <property type="nucleotide sequence ID" value="XM_014824982.1"/>
</dbReference>
<organism evidence="1 2">
    <name type="scientific">Priapulus caudatus</name>
    <name type="common">Priapulid worm</name>
    <dbReference type="NCBI Taxonomy" id="37621"/>
    <lineage>
        <taxon>Eukaryota</taxon>
        <taxon>Metazoa</taxon>
        <taxon>Ecdysozoa</taxon>
        <taxon>Scalidophora</taxon>
        <taxon>Priapulida</taxon>
        <taxon>Priapulimorpha</taxon>
        <taxon>Priapulimorphida</taxon>
        <taxon>Priapulidae</taxon>
        <taxon>Priapulus</taxon>
    </lineage>
</organism>
<dbReference type="RefSeq" id="XP_014680460.1">
    <property type="nucleotide sequence ID" value="XM_014824974.1"/>
</dbReference>
<dbReference type="Proteomes" id="UP000695022">
    <property type="component" value="Unplaced"/>
</dbReference>
<reference evidence="2 3" key="1">
    <citation type="submission" date="2025-05" db="UniProtKB">
        <authorList>
            <consortium name="RefSeq"/>
        </authorList>
    </citation>
    <scope>IDENTIFICATION</scope>
</reference>
<proteinExistence type="predicted"/>
<dbReference type="GeneID" id="106820456"/>
<evidence type="ECO:0000313" key="2">
    <source>
        <dbReference type="RefSeq" id="XP_014680460.1"/>
    </source>
</evidence>